<evidence type="ECO:0000313" key="3">
    <source>
        <dbReference type="Proteomes" id="UP000095255"/>
    </source>
</evidence>
<name>A0A1E5L7S8_9FIRM</name>
<reference evidence="2 3" key="1">
    <citation type="submission" date="2016-09" db="EMBL/GenBank/DDBJ databases">
        <title>Desulfuribacillus arsenicus sp. nov., an obligately anaerobic, dissimilatory arsenic- and antimonate-reducing bacterium isolated from anoxic sediments.</title>
        <authorList>
            <person name="Abin C.A."/>
            <person name="Hollibaugh J.T."/>
        </authorList>
    </citation>
    <scope>NUCLEOTIDE SEQUENCE [LARGE SCALE GENOMIC DNA]</scope>
    <source>
        <strain evidence="2 3">MLFW-2</strain>
    </source>
</reference>
<keyword evidence="3" id="KW-1185">Reference proteome</keyword>
<comment type="caution">
    <text evidence="2">The sequence shown here is derived from an EMBL/GenBank/DDBJ whole genome shotgun (WGS) entry which is preliminary data.</text>
</comment>
<dbReference type="Proteomes" id="UP000095255">
    <property type="component" value="Unassembled WGS sequence"/>
</dbReference>
<evidence type="ECO:0000313" key="2">
    <source>
        <dbReference type="EMBL" id="OEH86039.1"/>
    </source>
</evidence>
<dbReference type="STRING" id="1390249.BHU72_14500"/>
<organism evidence="2 3">
    <name type="scientific">Desulfuribacillus stibiiarsenatis</name>
    <dbReference type="NCBI Taxonomy" id="1390249"/>
    <lineage>
        <taxon>Bacteria</taxon>
        <taxon>Bacillati</taxon>
        <taxon>Bacillota</taxon>
        <taxon>Desulfuribacillia</taxon>
        <taxon>Desulfuribacillales</taxon>
        <taxon>Desulfuribacillaceae</taxon>
        <taxon>Desulfuribacillus</taxon>
    </lineage>
</organism>
<accession>A0A1E5L7S8</accession>
<evidence type="ECO:0000256" key="1">
    <source>
        <dbReference type="SAM" id="MobiDB-lite"/>
    </source>
</evidence>
<protein>
    <submittedName>
        <fullName evidence="2">Uncharacterized protein</fullName>
    </submittedName>
</protein>
<dbReference type="EMBL" id="MJAT01000008">
    <property type="protein sequence ID" value="OEH86039.1"/>
    <property type="molecule type" value="Genomic_DNA"/>
</dbReference>
<feature type="region of interest" description="Disordered" evidence="1">
    <location>
        <begin position="23"/>
        <end position="71"/>
    </location>
</feature>
<dbReference type="AlphaFoldDB" id="A0A1E5L7S8"/>
<proteinExistence type="predicted"/>
<sequence>MSVWSVGADLSLWNEERVRQTRIEQHTEQHERVTNDLRGRVAEQEDGRGGAEGKRSTKGERQSTEGERTNW</sequence>
<gene>
    <name evidence="2" type="ORF">BHU72_14500</name>
</gene>